<evidence type="ECO:0008006" key="3">
    <source>
        <dbReference type="Google" id="ProtNLM"/>
    </source>
</evidence>
<comment type="caution">
    <text evidence="1">The sequence shown here is derived from an EMBL/GenBank/DDBJ whole genome shotgun (WGS) entry which is preliminary data.</text>
</comment>
<protein>
    <recommendedName>
        <fullName evidence="3">Four helix bundle protein</fullName>
    </recommendedName>
</protein>
<dbReference type="Proteomes" id="UP000230340">
    <property type="component" value="Unassembled WGS sequence"/>
</dbReference>
<reference evidence="2" key="1">
    <citation type="submission" date="2017-09" db="EMBL/GenBank/DDBJ databases">
        <title>Depth-based differentiation of microbial function through sediment-hosted aquifers and enrichment of novel symbionts in the deep terrestrial subsurface.</title>
        <authorList>
            <person name="Probst A.J."/>
            <person name="Ladd B."/>
            <person name="Jarett J.K."/>
            <person name="Geller-Mcgrath D.E."/>
            <person name="Sieber C.M.K."/>
            <person name="Emerson J.B."/>
            <person name="Anantharaman K."/>
            <person name="Thomas B.C."/>
            <person name="Malmstrom R."/>
            <person name="Stieglmeier M."/>
            <person name="Klingl A."/>
            <person name="Woyke T."/>
            <person name="Ryan C.M."/>
            <person name="Banfield J.F."/>
        </authorList>
    </citation>
    <scope>NUCLEOTIDE SEQUENCE [LARGE SCALE GENOMIC DNA]</scope>
</reference>
<organism evidence="1 2">
    <name type="scientific">candidate division WWE3 bacterium CG08_land_8_20_14_0_20_40_13</name>
    <dbReference type="NCBI Taxonomy" id="1975084"/>
    <lineage>
        <taxon>Bacteria</taxon>
        <taxon>Katanobacteria</taxon>
    </lineage>
</organism>
<evidence type="ECO:0000313" key="2">
    <source>
        <dbReference type="Proteomes" id="UP000230340"/>
    </source>
</evidence>
<dbReference type="AlphaFoldDB" id="A0A2H0XDG3"/>
<name>A0A2H0XDG3_UNCKA</name>
<sequence>MIKFYPRRPVKSFQDLEIYQKLLACGVAVTRMAKDCQTTPLLDEIIVTPLIKLSLELPSLIAKAHSLRFAEFAIAQKTLEDTMLNCNLVVVKLELYRDLVCPSAEVAPVFDNQSHSEIEETIKSYLTVRYKILHLQKSWQKFKEGD</sequence>
<dbReference type="EMBL" id="PEYT01000027">
    <property type="protein sequence ID" value="PIS22855.1"/>
    <property type="molecule type" value="Genomic_DNA"/>
</dbReference>
<gene>
    <name evidence="1" type="ORF">COT49_03040</name>
</gene>
<accession>A0A2H0XDG3</accession>
<proteinExistence type="predicted"/>
<evidence type="ECO:0000313" key="1">
    <source>
        <dbReference type="EMBL" id="PIS22855.1"/>
    </source>
</evidence>